<proteinExistence type="predicted"/>
<sequence length="408" mass="45760">MNDLKKVFDQTVRELKREVSKKVLRVPEIETKVLEATSNEPWGPHGALMADIAEATYTDNELHMIMPILWKRLRDTGKNWRHVYKGLIVLEFLLANGAPEVIDEMRDHHVFQIQPLTKFYYIEQPSGKDFGMNVRRKAESLLVLLNDKHKIAEARCKASATKDKFLGISSTGRSFKRHSTSSIGNSRESNDQDDQRDTYSKGSSCYRGDEYLSDQNFGRYSTNRNLQDNPLQVNEQNCFSNECNYIPRNVSSLSSRTIDDFDDFDPRASSSSPASSVRAFPVNFARFDELCTATSSNSIAKEANQERLKNLFAVKPFVNRSSSSVASETPPSALLMQEEVDCEFDNFSPVPLENDRGDASGSSSVGLSSCVSQLQQQGSLHTKSLSSLPPDVPLNPKFASLNIARPRP</sequence>
<evidence type="ECO:0000313" key="1">
    <source>
        <dbReference type="EMBL" id="KAJ7520129.1"/>
    </source>
</evidence>
<accession>A0ACC2ARG7</accession>
<dbReference type="Proteomes" id="UP001162992">
    <property type="component" value="Chromosome 20"/>
</dbReference>
<evidence type="ECO:0000313" key="2">
    <source>
        <dbReference type="Proteomes" id="UP001162992"/>
    </source>
</evidence>
<gene>
    <name evidence="1" type="ORF">O6H91_20G068000</name>
</gene>
<reference evidence="2" key="1">
    <citation type="journal article" date="2024" name="Proc. Natl. Acad. Sci. U.S.A.">
        <title>Extraordinary preservation of gene collinearity over three hundred million years revealed in homosporous lycophytes.</title>
        <authorList>
            <person name="Li C."/>
            <person name="Wickell D."/>
            <person name="Kuo L.Y."/>
            <person name="Chen X."/>
            <person name="Nie B."/>
            <person name="Liao X."/>
            <person name="Peng D."/>
            <person name="Ji J."/>
            <person name="Jenkins J."/>
            <person name="Williams M."/>
            <person name="Shu S."/>
            <person name="Plott C."/>
            <person name="Barry K."/>
            <person name="Rajasekar S."/>
            <person name="Grimwood J."/>
            <person name="Han X."/>
            <person name="Sun S."/>
            <person name="Hou Z."/>
            <person name="He W."/>
            <person name="Dai G."/>
            <person name="Sun C."/>
            <person name="Schmutz J."/>
            <person name="Leebens-Mack J.H."/>
            <person name="Li F.W."/>
            <person name="Wang L."/>
        </authorList>
    </citation>
    <scope>NUCLEOTIDE SEQUENCE [LARGE SCALE GENOMIC DNA]</scope>
    <source>
        <strain evidence="2">cv. PW_Plant_1</strain>
    </source>
</reference>
<protein>
    <submittedName>
        <fullName evidence="1">Uncharacterized protein</fullName>
    </submittedName>
</protein>
<dbReference type="EMBL" id="CM055111">
    <property type="protein sequence ID" value="KAJ7520129.1"/>
    <property type="molecule type" value="Genomic_DNA"/>
</dbReference>
<name>A0ACC2ARG7_DIPCM</name>
<comment type="caution">
    <text evidence="1">The sequence shown here is derived from an EMBL/GenBank/DDBJ whole genome shotgun (WGS) entry which is preliminary data.</text>
</comment>
<organism evidence="1 2">
    <name type="scientific">Diphasiastrum complanatum</name>
    <name type="common">Issler's clubmoss</name>
    <name type="synonym">Lycopodium complanatum</name>
    <dbReference type="NCBI Taxonomy" id="34168"/>
    <lineage>
        <taxon>Eukaryota</taxon>
        <taxon>Viridiplantae</taxon>
        <taxon>Streptophyta</taxon>
        <taxon>Embryophyta</taxon>
        <taxon>Tracheophyta</taxon>
        <taxon>Lycopodiopsida</taxon>
        <taxon>Lycopodiales</taxon>
        <taxon>Lycopodiaceae</taxon>
        <taxon>Lycopodioideae</taxon>
        <taxon>Diphasiastrum</taxon>
    </lineage>
</organism>
<keyword evidence="2" id="KW-1185">Reference proteome</keyword>